<evidence type="ECO:0000313" key="12">
    <source>
        <dbReference type="Proteomes" id="UP001206128"/>
    </source>
</evidence>
<dbReference type="SMART" id="SM00738">
    <property type="entry name" value="NGN"/>
    <property type="match status" value="1"/>
</dbReference>
<dbReference type="GO" id="GO:0006353">
    <property type="term" value="P:DNA-templated transcription termination"/>
    <property type="evidence" value="ECO:0007669"/>
    <property type="project" value="UniProtKB-UniRule"/>
</dbReference>
<evidence type="ECO:0000313" key="11">
    <source>
        <dbReference type="EMBL" id="MCP2165878.1"/>
    </source>
</evidence>
<dbReference type="InterPro" id="IPR014722">
    <property type="entry name" value="Rib_uL2_dom2"/>
</dbReference>
<evidence type="ECO:0000256" key="7">
    <source>
        <dbReference type="RuleBase" id="RU000538"/>
    </source>
</evidence>
<evidence type="ECO:0000256" key="4">
    <source>
        <dbReference type="ARBA" id="ARBA00023163"/>
    </source>
</evidence>
<feature type="domain" description="NusG-like N-terminal" evidence="9">
    <location>
        <begin position="96"/>
        <end position="204"/>
    </location>
</feature>
<sequence length="282" mass="30637">MTSHEGGQELTGLSDERVLATGNEGDSERVGSVGETANEIEPEDTQDQPRESDADSEQDEDEDEATEGAVAEVDEDEADEVHDPAAEMRAALARAPGEWYVVHSYAGYENKVKTNLETRIQTLDMEEYIFQVEVPTEEVTEIKNGQRKQVQRKVLPGYILVRMELNDASWSAVRNTPGVTGFVGATSKPSPLSIDEVLKFLLPQAEREKPAAGKAAPSAVAKPTVEVDFEVGESVTVMDGPFATLPATISEVNADGQKLKVLVSIFGRETPVELSFTQVSKI</sequence>
<evidence type="ECO:0000259" key="9">
    <source>
        <dbReference type="SMART" id="SM00738"/>
    </source>
</evidence>
<feature type="domain" description="KOW" evidence="10">
    <location>
        <begin position="228"/>
        <end position="255"/>
    </location>
</feature>
<keyword evidence="1 5" id="KW-0806">Transcription termination</keyword>
<dbReference type="PRINTS" id="PR00338">
    <property type="entry name" value="NUSGTNSCPFCT"/>
</dbReference>
<dbReference type="InterPro" id="IPR008991">
    <property type="entry name" value="Translation_prot_SH3-like_sf"/>
</dbReference>
<comment type="similarity">
    <text evidence="5 7">Belongs to the NusG family.</text>
</comment>
<comment type="function">
    <text evidence="5 7">Participates in transcription elongation, termination and antitermination.</text>
</comment>
<dbReference type="InterPro" id="IPR001062">
    <property type="entry name" value="Transcrpt_antiterm_NusG"/>
</dbReference>
<dbReference type="NCBIfam" id="TIGR00922">
    <property type="entry name" value="nusG"/>
    <property type="match status" value="1"/>
</dbReference>
<evidence type="ECO:0000256" key="3">
    <source>
        <dbReference type="ARBA" id="ARBA00023015"/>
    </source>
</evidence>
<dbReference type="GO" id="GO:0032784">
    <property type="term" value="P:regulation of DNA-templated transcription elongation"/>
    <property type="evidence" value="ECO:0007669"/>
    <property type="project" value="InterPro"/>
</dbReference>
<dbReference type="EMBL" id="JAMTCK010000006">
    <property type="protein sequence ID" value="MCP2165878.1"/>
    <property type="molecule type" value="Genomic_DNA"/>
</dbReference>
<dbReference type="InterPro" id="IPR015869">
    <property type="entry name" value="Transcrpt_antiterm_NusG_bac_CS"/>
</dbReference>
<dbReference type="SMART" id="SM00739">
    <property type="entry name" value="KOW"/>
    <property type="match status" value="1"/>
</dbReference>
<dbReference type="InterPro" id="IPR043425">
    <property type="entry name" value="NusG-like"/>
</dbReference>
<dbReference type="PANTHER" id="PTHR30265">
    <property type="entry name" value="RHO-INTERACTING TRANSCRIPTION TERMINATION FACTOR NUSG"/>
    <property type="match status" value="1"/>
</dbReference>
<dbReference type="RefSeq" id="WP_253771228.1">
    <property type="nucleotide sequence ID" value="NZ_JAMTCK010000006.1"/>
</dbReference>
<comment type="caution">
    <text evidence="11">The sequence shown here is derived from an EMBL/GenBank/DDBJ whole genome shotgun (WGS) entry which is preliminary data.</text>
</comment>
<feature type="compositionally biased region" description="Acidic residues" evidence="8">
    <location>
        <begin position="54"/>
        <end position="80"/>
    </location>
</feature>
<dbReference type="PROSITE" id="PS01014">
    <property type="entry name" value="NUSG"/>
    <property type="match status" value="1"/>
</dbReference>
<keyword evidence="2 5" id="KW-0889">Transcription antitermination</keyword>
<dbReference type="CDD" id="cd06091">
    <property type="entry name" value="KOW_NusG"/>
    <property type="match status" value="1"/>
</dbReference>
<evidence type="ECO:0000256" key="6">
    <source>
        <dbReference type="NCBIfam" id="TIGR00922"/>
    </source>
</evidence>
<keyword evidence="4 5" id="KW-0804">Transcription</keyword>
<dbReference type="GO" id="GO:0031564">
    <property type="term" value="P:transcription antitermination"/>
    <property type="evidence" value="ECO:0007669"/>
    <property type="project" value="UniProtKB-UniRule"/>
</dbReference>
<evidence type="ECO:0000259" key="10">
    <source>
        <dbReference type="SMART" id="SM00739"/>
    </source>
</evidence>
<dbReference type="SUPFAM" id="SSF82679">
    <property type="entry name" value="N-utilization substance G protein NusG, N-terminal domain"/>
    <property type="match status" value="1"/>
</dbReference>
<dbReference type="Proteomes" id="UP001206128">
    <property type="component" value="Unassembled WGS sequence"/>
</dbReference>
<dbReference type="HAMAP" id="MF_00948">
    <property type="entry name" value="NusG"/>
    <property type="match status" value="1"/>
</dbReference>
<dbReference type="InterPro" id="IPR006645">
    <property type="entry name" value="NGN-like_dom"/>
</dbReference>
<reference evidence="11" key="1">
    <citation type="submission" date="2022-06" db="EMBL/GenBank/DDBJ databases">
        <title>Genomic Encyclopedia of Archaeal and Bacterial Type Strains, Phase II (KMG-II): from individual species to whole genera.</title>
        <authorList>
            <person name="Goeker M."/>
        </authorList>
    </citation>
    <scope>NUCLEOTIDE SEQUENCE</scope>
    <source>
        <strain evidence="11">DSM 43935</strain>
    </source>
</reference>
<dbReference type="FunFam" id="3.30.70.940:FF:000002">
    <property type="entry name" value="Transcription termination/antitermination protein NusG"/>
    <property type="match status" value="1"/>
</dbReference>
<organism evidence="11 12">
    <name type="scientific">Goodfellowiella coeruleoviolacea</name>
    <dbReference type="NCBI Taxonomy" id="334858"/>
    <lineage>
        <taxon>Bacteria</taxon>
        <taxon>Bacillati</taxon>
        <taxon>Actinomycetota</taxon>
        <taxon>Actinomycetes</taxon>
        <taxon>Pseudonocardiales</taxon>
        <taxon>Pseudonocardiaceae</taxon>
        <taxon>Goodfellowiella</taxon>
    </lineage>
</organism>
<dbReference type="Gene3D" id="3.30.70.940">
    <property type="entry name" value="NusG, N-terminal domain"/>
    <property type="match status" value="1"/>
</dbReference>
<dbReference type="Pfam" id="PF02357">
    <property type="entry name" value="NusG"/>
    <property type="match status" value="1"/>
</dbReference>
<evidence type="ECO:0000256" key="1">
    <source>
        <dbReference type="ARBA" id="ARBA00022472"/>
    </source>
</evidence>
<dbReference type="GO" id="GO:0005829">
    <property type="term" value="C:cytosol"/>
    <property type="evidence" value="ECO:0007669"/>
    <property type="project" value="UniProtKB-ARBA"/>
</dbReference>
<dbReference type="PANTHER" id="PTHR30265:SF2">
    <property type="entry name" value="TRANSCRIPTION TERMINATION_ANTITERMINATION PROTEIN NUSG"/>
    <property type="match status" value="1"/>
</dbReference>
<dbReference type="GO" id="GO:0006354">
    <property type="term" value="P:DNA-templated transcription elongation"/>
    <property type="evidence" value="ECO:0007669"/>
    <property type="project" value="UniProtKB-UniRule"/>
</dbReference>
<proteinExistence type="inferred from homology"/>
<dbReference type="InterPro" id="IPR036735">
    <property type="entry name" value="NGN_dom_sf"/>
</dbReference>
<feature type="region of interest" description="Disordered" evidence="8">
    <location>
        <begin position="1"/>
        <end position="82"/>
    </location>
</feature>
<dbReference type="CDD" id="cd09891">
    <property type="entry name" value="NGN_Bact_1"/>
    <property type="match status" value="1"/>
</dbReference>
<dbReference type="InterPro" id="IPR005824">
    <property type="entry name" value="KOW"/>
</dbReference>
<dbReference type="InterPro" id="IPR047050">
    <property type="entry name" value="NGN"/>
</dbReference>
<keyword evidence="3 5" id="KW-0805">Transcription regulation</keyword>
<evidence type="ECO:0000256" key="2">
    <source>
        <dbReference type="ARBA" id="ARBA00022814"/>
    </source>
</evidence>
<evidence type="ECO:0000256" key="8">
    <source>
        <dbReference type="SAM" id="MobiDB-lite"/>
    </source>
</evidence>
<gene>
    <name evidence="5" type="primary">nusG</name>
    <name evidence="11" type="ORF">LX83_002737</name>
</gene>
<keyword evidence="12" id="KW-1185">Reference proteome</keyword>
<accession>A0AAE3KKW8</accession>
<dbReference type="AlphaFoldDB" id="A0AAE3KKW8"/>
<dbReference type="SUPFAM" id="SSF50104">
    <property type="entry name" value="Translation proteins SH3-like domain"/>
    <property type="match status" value="1"/>
</dbReference>
<dbReference type="Gene3D" id="2.30.30.30">
    <property type="match status" value="1"/>
</dbReference>
<name>A0AAE3KKW8_9PSEU</name>
<dbReference type="FunFam" id="2.30.30.30:FF:000002">
    <property type="entry name" value="Transcription termination/antitermination factor NusG"/>
    <property type="match status" value="1"/>
</dbReference>
<evidence type="ECO:0000256" key="5">
    <source>
        <dbReference type="HAMAP-Rule" id="MF_00948"/>
    </source>
</evidence>
<protein>
    <recommendedName>
        <fullName evidence="5 6">Transcription termination/antitermination protein NusG</fullName>
    </recommendedName>
</protein>